<dbReference type="InterPro" id="IPR007219">
    <property type="entry name" value="XnlR_reg_dom"/>
</dbReference>
<dbReference type="GO" id="GO:0006351">
    <property type="term" value="P:DNA-templated transcription"/>
    <property type="evidence" value="ECO:0007669"/>
    <property type="project" value="InterPro"/>
</dbReference>
<gene>
    <name evidence="8" type="ORF">AYO21_02200</name>
</gene>
<feature type="region of interest" description="Disordered" evidence="6">
    <location>
        <begin position="110"/>
        <end position="131"/>
    </location>
</feature>
<evidence type="ECO:0000256" key="4">
    <source>
        <dbReference type="ARBA" id="ARBA00023163"/>
    </source>
</evidence>
<dbReference type="CDD" id="cd12148">
    <property type="entry name" value="fungal_TF_MHR"/>
    <property type="match status" value="1"/>
</dbReference>
<evidence type="ECO:0000256" key="6">
    <source>
        <dbReference type="SAM" id="MobiDB-lite"/>
    </source>
</evidence>
<dbReference type="OrthoDB" id="4145281at2759"/>
<dbReference type="InterPro" id="IPR052073">
    <property type="entry name" value="Amide_Lactam_Regulators"/>
</dbReference>
<dbReference type="GO" id="GO:0003677">
    <property type="term" value="F:DNA binding"/>
    <property type="evidence" value="ECO:0007669"/>
    <property type="project" value="UniProtKB-KW"/>
</dbReference>
<protein>
    <recommendedName>
        <fullName evidence="7">Xylanolytic transcriptional activator regulatory domain-containing protein</fullName>
    </recommendedName>
</protein>
<dbReference type="Pfam" id="PF04082">
    <property type="entry name" value="Fungal_trans"/>
    <property type="match status" value="1"/>
</dbReference>
<dbReference type="SMART" id="SM00906">
    <property type="entry name" value="Fungal_trans"/>
    <property type="match status" value="1"/>
</dbReference>
<evidence type="ECO:0000313" key="9">
    <source>
        <dbReference type="Proteomes" id="UP000077002"/>
    </source>
</evidence>
<dbReference type="PANTHER" id="PTHR47171">
    <property type="entry name" value="FARA-RELATED"/>
    <property type="match status" value="1"/>
</dbReference>
<keyword evidence="4" id="KW-0804">Transcription</keyword>
<evidence type="ECO:0000256" key="5">
    <source>
        <dbReference type="ARBA" id="ARBA00023242"/>
    </source>
</evidence>
<feature type="compositionally biased region" description="Polar residues" evidence="6">
    <location>
        <begin position="692"/>
        <end position="702"/>
    </location>
</feature>
<reference evidence="8 9" key="1">
    <citation type="submission" date="2016-03" db="EMBL/GenBank/DDBJ databases">
        <title>Draft genome sequence of the Fonsecaea monophora CBS 269.37.</title>
        <authorList>
            <person name="Bombassaro A."/>
            <person name="Vinicius W.A."/>
            <person name="De Hoog S."/>
            <person name="Sun J."/>
            <person name="Souza E.M."/>
            <person name="Raittz R.T."/>
            <person name="Costa F."/>
            <person name="Leao A.C."/>
            <person name="Tadra-Sfeir M.Z."/>
            <person name="Baura V."/>
            <person name="Balsanelli E."/>
            <person name="Pedrosa F.O."/>
            <person name="Moreno L.F."/>
            <person name="Steffens M.B."/>
            <person name="Xi L."/>
            <person name="Bocca A.L."/>
            <person name="Felipe M.S."/>
            <person name="Teixeira M."/>
            <person name="Telles Filho F.Q."/>
            <person name="Azevedo C.M."/>
            <person name="Gomes R."/>
            <person name="Vicente V.A."/>
        </authorList>
    </citation>
    <scope>NUCLEOTIDE SEQUENCE [LARGE SCALE GENOMIC DNA]</scope>
    <source>
        <strain evidence="8 9">CBS 269.37</strain>
    </source>
</reference>
<dbReference type="Proteomes" id="UP000077002">
    <property type="component" value="Unassembled WGS sequence"/>
</dbReference>
<dbReference type="PANTHER" id="PTHR47171:SF1">
    <property type="entry name" value="ZN(II)2CYS6 TRANSCRIPTION FACTOR (EUROFUNG)"/>
    <property type="match status" value="1"/>
</dbReference>
<keyword evidence="1" id="KW-0862">Zinc</keyword>
<keyword evidence="2" id="KW-0805">Transcription regulation</keyword>
<dbReference type="GO" id="GO:0008270">
    <property type="term" value="F:zinc ion binding"/>
    <property type="evidence" value="ECO:0007669"/>
    <property type="project" value="InterPro"/>
</dbReference>
<keyword evidence="5" id="KW-0539">Nucleus</keyword>
<comment type="caution">
    <text evidence="8">The sequence shown here is derived from an EMBL/GenBank/DDBJ whole genome shotgun (WGS) entry which is preliminary data.</text>
</comment>
<accession>A0A177FH34</accession>
<dbReference type="RefSeq" id="XP_022515566.1">
    <property type="nucleotide sequence ID" value="XM_022652180.1"/>
</dbReference>
<keyword evidence="3" id="KW-0238">DNA-binding</keyword>
<evidence type="ECO:0000256" key="3">
    <source>
        <dbReference type="ARBA" id="ARBA00023125"/>
    </source>
</evidence>
<organism evidence="8 9">
    <name type="scientific">Fonsecaea monophora</name>
    <dbReference type="NCBI Taxonomy" id="254056"/>
    <lineage>
        <taxon>Eukaryota</taxon>
        <taxon>Fungi</taxon>
        <taxon>Dikarya</taxon>
        <taxon>Ascomycota</taxon>
        <taxon>Pezizomycotina</taxon>
        <taxon>Eurotiomycetes</taxon>
        <taxon>Chaetothyriomycetidae</taxon>
        <taxon>Chaetothyriales</taxon>
        <taxon>Herpotrichiellaceae</taxon>
        <taxon>Fonsecaea</taxon>
    </lineage>
</organism>
<dbReference type="AlphaFoldDB" id="A0A177FH34"/>
<evidence type="ECO:0000259" key="7">
    <source>
        <dbReference type="SMART" id="SM00906"/>
    </source>
</evidence>
<evidence type="ECO:0000256" key="1">
    <source>
        <dbReference type="ARBA" id="ARBA00022833"/>
    </source>
</evidence>
<dbReference type="EMBL" id="LVKK01000009">
    <property type="protein sequence ID" value="OAG43614.1"/>
    <property type="molecule type" value="Genomic_DNA"/>
</dbReference>
<proteinExistence type="predicted"/>
<dbReference type="GeneID" id="34597376"/>
<feature type="domain" description="Xylanolytic transcriptional activator regulatory" evidence="7">
    <location>
        <begin position="382"/>
        <end position="454"/>
    </location>
</feature>
<name>A0A177FH34_9EURO</name>
<feature type="region of interest" description="Disordered" evidence="6">
    <location>
        <begin position="678"/>
        <end position="728"/>
    </location>
</feature>
<keyword evidence="9" id="KW-1185">Reference proteome</keyword>
<evidence type="ECO:0000313" key="8">
    <source>
        <dbReference type="EMBL" id="OAG43614.1"/>
    </source>
</evidence>
<evidence type="ECO:0000256" key="2">
    <source>
        <dbReference type="ARBA" id="ARBA00023015"/>
    </source>
</evidence>
<sequence>MTMTVSDTTKTRSSRMANVSDPVKWREWFRCLRASASKFPPSRHVATPKRVRQDGVLSAWIWTSPQRSPPTAGGSLQRRVDLSLGRHKRSILVQRSPLARSLGFRLQPDHDASKAATTAQSVQPPIGQRLPDSTFDFNKSVDGVSLRIEPLDFGSDVVPSQPLAGNEGSSKEGSENLYARLSEQCLSPPETRHIQGFQSIYLGESWLLTYVVQKVINADAASDISGSSPSSLQVPLPATVGDKPDNFGYDTRLDAEEMEVLNIRGAFVLPERRVSDKLIQTFFECVYPAFPIFDREHFAQLYESNQLSLLILHSIYAVSSTMCEEDVIAESGFESRNAARKVFLKRAKALHDADYETNKVTLVQATFLLSFLWKGATDEKDMFYWLSIAIGNAQGKGMHRTTKDSSLTPRDRRLWKRIWWSLYVRDRHCSGNIGRPMRIRDDDNDVEPLDESDFEDDLAQNPTLSTLYGRSRRVHILFAIAMSKLSVICPSRQRLSCEELGSQLLEWRQQLPPELQDGDGEEDGGFWPKMLDLSYKSVKFQTSVYRWAKSLMLTPSYSHHLILLHRPENSKIVVDKKLLQSPAYTATRRITAIADDFLALGLLRKSQLQICPTLFSALTMYVLMARSPDSMQRRLAEHKAQLLLLACAEVAKTWPACDWIMKLFETIFKNMEKRSQTQVPQPALGDPYHSGSGPTQQATTIRAGQGTHRESQHEQVSLNNYQDQRASSPSANMLDAGVLADMPLHHQFLNVPEFCDQDLLSVLPLDFGLPHDVFPYMMES</sequence>
<feature type="compositionally biased region" description="Polar residues" evidence="6">
    <location>
        <begin position="714"/>
        <end position="728"/>
    </location>
</feature>